<accession>A0A1I1IG78</accession>
<gene>
    <name evidence="1" type="ORF">SAMN05444422_10748</name>
</gene>
<dbReference type="InterPro" id="IPR055924">
    <property type="entry name" value="DUF7501"/>
</dbReference>
<dbReference type="AlphaFoldDB" id="A0A1I1IG78"/>
<name>A0A1I1IG78_NATHA</name>
<protein>
    <submittedName>
        <fullName evidence="1">Uncharacterized protein</fullName>
    </submittedName>
</protein>
<proteinExistence type="predicted"/>
<dbReference type="OrthoDB" id="179461at2157"/>
<sequence>MAVNTTADWSDPATCPYCGDDLESAGAGFVDHVDDNDPCKREFDHWRNNIAGDLAGEWGG</sequence>
<dbReference type="Pfam" id="PF24333">
    <property type="entry name" value="DUF7501"/>
    <property type="match status" value="1"/>
</dbReference>
<keyword evidence="2" id="KW-1185">Reference proteome</keyword>
<dbReference type="GeneID" id="30922182"/>
<evidence type="ECO:0000313" key="2">
    <source>
        <dbReference type="Proteomes" id="UP000199161"/>
    </source>
</evidence>
<dbReference type="EMBL" id="FOKW01000007">
    <property type="protein sequence ID" value="SFC33238.1"/>
    <property type="molecule type" value="Genomic_DNA"/>
</dbReference>
<dbReference type="RefSeq" id="WP_007141909.1">
    <property type="nucleotide sequence ID" value="NZ_FOKW01000007.1"/>
</dbReference>
<dbReference type="Proteomes" id="UP000199161">
    <property type="component" value="Unassembled WGS sequence"/>
</dbReference>
<evidence type="ECO:0000313" key="1">
    <source>
        <dbReference type="EMBL" id="SFC33238.1"/>
    </source>
</evidence>
<reference evidence="2" key="1">
    <citation type="submission" date="2016-10" db="EMBL/GenBank/DDBJ databases">
        <authorList>
            <person name="Varghese N."/>
            <person name="Submissions S."/>
        </authorList>
    </citation>
    <scope>NUCLEOTIDE SEQUENCE [LARGE SCALE GENOMIC DNA]</scope>
    <source>
        <strain evidence="2">DSM 13078</strain>
    </source>
</reference>
<organism evidence="1 2">
    <name type="scientific">Natronobacterium haloterrestre</name>
    <name type="common">Halobiforma haloterrestris</name>
    <dbReference type="NCBI Taxonomy" id="148448"/>
    <lineage>
        <taxon>Archaea</taxon>
        <taxon>Methanobacteriati</taxon>
        <taxon>Methanobacteriota</taxon>
        <taxon>Stenosarchaea group</taxon>
        <taxon>Halobacteria</taxon>
        <taxon>Halobacteriales</taxon>
        <taxon>Natrialbaceae</taxon>
        <taxon>Natronobacterium</taxon>
    </lineage>
</organism>